<evidence type="ECO:0008006" key="3">
    <source>
        <dbReference type="Google" id="ProtNLM"/>
    </source>
</evidence>
<reference evidence="2" key="1">
    <citation type="submission" date="2014-05" db="EMBL/GenBank/DDBJ databases">
        <authorList>
            <person name="Chronopoulou M."/>
        </authorList>
    </citation>
    <scope>NUCLEOTIDE SEQUENCE</scope>
    <source>
        <tissue evidence="2">Whole organism</tissue>
    </source>
</reference>
<accession>A0A0K2UE54</accession>
<protein>
    <recommendedName>
        <fullName evidence="3">Secreted protein</fullName>
    </recommendedName>
</protein>
<evidence type="ECO:0000256" key="1">
    <source>
        <dbReference type="SAM" id="SignalP"/>
    </source>
</evidence>
<keyword evidence="1" id="KW-0732">Signal</keyword>
<feature type="signal peptide" evidence="1">
    <location>
        <begin position="1"/>
        <end position="16"/>
    </location>
</feature>
<dbReference type="EMBL" id="HACA01019172">
    <property type="protein sequence ID" value="CDW36533.1"/>
    <property type="molecule type" value="Transcribed_RNA"/>
</dbReference>
<sequence>MVILFSLYVVMNCMLGAKICECMGESEANSRLNAGQRPFQCWRESARLLVASTTFSRTKPSVMYCLLFTFKS</sequence>
<proteinExistence type="predicted"/>
<name>A0A0K2UE54_LEPSM</name>
<evidence type="ECO:0000313" key="2">
    <source>
        <dbReference type="EMBL" id="CDW36533.1"/>
    </source>
</evidence>
<dbReference type="AlphaFoldDB" id="A0A0K2UE54"/>
<organism evidence="2">
    <name type="scientific">Lepeophtheirus salmonis</name>
    <name type="common">Salmon louse</name>
    <name type="synonym">Caligus salmonis</name>
    <dbReference type="NCBI Taxonomy" id="72036"/>
    <lineage>
        <taxon>Eukaryota</taxon>
        <taxon>Metazoa</taxon>
        <taxon>Ecdysozoa</taxon>
        <taxon>Arthropoda</taxon>
        <taxon>Crustacea</taxon>
        <taxon>Multicrustacea</taxon>
        <taxon>Hexanauplia</taxon>
        <taxon>Copepoda</taxon>
        <taxon>Siphonostomatoida</taxon>
        <taxon>Caligidae</taxon>
        <taxon>Lepeophtheirus</taxon>
    </lineage>
</organism>
<feature type="chain" id="PRO_5005488614" description="Secreted protein" evidence="1">
    <location>
        <begin position="17"/>
        <end position="72"/>
    </location>
</feature>